<protein>
    <recommendedName>
        <fullName evidence="2">molybdopterin molybdotransferase</fullName>
        <ecNumber evidence="2">2.10.1.1</ecNumber>
    </recommendedName>
</protein>
<dbReference type="EMBL" id="VWRR01000007">
    <property type="protein sequence ID" value="KAF6003391.1"/>
    <property type="molecule type" value="Genomic_DNA"/>
</dbReference>
<sequence>MKRFPIHRSMKPFILWRMVRNPALFQVRTPSKTKTEATSDSAGVNLTDTGRPYLSFSLRTLYGMWRVAVLTVSDSCAAGQAQDQSGPLAVELLESDLVAETVDAARPAAAPGFQVAYYGVVPDERSLITERIKQLSGQEKIGGAVDAGSTLVPPEPVDLIVTTGGTGIASRDVTPEATMDACNGRSVWGLSFLMLQVSLQFTPLAALSRYGAGVCGATLVVNLPGKPRAVREILPTIKPVLAHGCALLRGTTRHEESYRAQVTSEQQMATS</sequence>
<dbReference type="AlphaFoldDB" id="A0A7J7IM74"/>
<evidence type="ECO:0000259" key="4">
    <source>
        <dbReference type="SMART" id="SM00852"/>
    </source>
</evidence>
<dbReference type="SUPFAM" id="SSF53218">
    <property type="entry name" value="Molybdenum cofactor biosynthesis proteins"/>
    <property type="match status" value="1"/>
</dbReference>
<evidence type="ECO:0000313" key="5">
    <source>
        <dbReference type="EMBL" id="KAF6003391.1"/>
    </source>
</evidence>
<dbReference type="InterPro" id="IPR001453">
    <property type="entry name" value="MoaB/Mog_dom"/>
</dbReference>
<keyword evidence="3" id="KW-0501">Molybdenum cofactor biosynthesis</keyword>
<gene>
    <name evidence="5" type="primary">MOC-2</name>
    <name evidence="5" type="ORF">F1559_004296</name>
</gene>
<dbReference type="CDD" id="cd00886">
    <property type="entry name" value="MogA_MoaB"/>
    <property type="match status" value="1"/>
</dbReference>
<dbReference type="OrthoDB" id="4349954at2759"/>
<comment type="caution">
    <text evidence="5">The sequence shown here is derived from an EMBL/GenBank/DDBJ whole genome shotgun (WGS) entry which is preliminary data.</text>
</comment>
<organism evidence="5 6">
    <name type="scientific">Cyanidiococcus yangmingshanensis</name>
    <dbReference type="NCBI Taxonomy" id="2690220"/>
    <lineage>
        <taxon>Eukaryota</taxon>
        <taxon>Rhodophyta</taxon>
        <taxon>Bangiophyceae</taxon>
        <taxon>Cyanidiales</taxon>
        <taxon>Cyanidiaceae</taxon>
        <taxon>Cyanidiococcus</taxon>
    </lineage>
</organism>
<dbReference type="Pfam" id="PF00994">
    <property type="entry name" value="MoCF_biosynth"/>
    <property type="match status" value="1"/>
</dbReference>
<dbReference type="GO" id="GO:0006777">
    <property type="term" value="P:Mo-molybdopterin cofactor biosynthetic process"/>
    <property type="evidence" value="ECO:0007669"/>
    <property type="project" value="UniProtKB-KW"/>
</dbReference>
<evidence type="ECO:0000256" key="1">
    <source>
        <dbReference type="ARBA" id="ARBA00005046"/>
    </source>
</evidence>
<dbReference type="SMART" id="SM00852">
    <property type="entry name" value="MoCF_biosynth"/>
    <property type="match status" value="1"/>
</dbReference>
<proteinExistence type="predicted"/>
<dbReference type="PANTHER" id="PTHR43764:SF1">
    <property type="entry name" value="MOLYBDOPTERIN MOLYBDOTRANSFERASE"/>
    <property type="match status" value="1"/>
</dbReference>
<dbReference type="InterPro" id="IPR008284">
    <property type="entry name" value="MoCF_biosynth_CS"/>
</dbReference>
<dbReference type="GO" id="GO:0061599">
    <property type="term" value="F:molybdopterin molybdotransferase activity"/>
    <property type="evidence" value="ECO:0007669"/>
    <property type="project" value="UniProtKB-EC"/>
</dbReference>
<accession>A0A7J7IM74</accession>
<evidence type="ECO:0000256" key="3">
    <source>
        <dbReference type="ARBA" id="ARBA00023150"/>
    </source>
</evidence>
<dbReference type="InterPro" id="IPR051920">
    <property type="entry name" value="MPT_Adenylyltrnsfr/MoaC-Rel"/>
</dbReference>
<evidence type="ECO:0000256" key="2">
    <source>
        <dbReference type="ARBA" id="ARBA00013269"/>
    </source>
</evidence>
<dbReference type="PANTHER" id="PTHR43764">
    <property type="entry name" value="MOLYBDENUM COFACTOR BIOSYNTHESIS"/>
    <property type="match status" value="1"/>
</dbReference>
<comment type="pathway">
    <text evidence="1">Cofactor biosynthesis; molybdopterin biosynthesis.</text>
</comment>
<dbReference type="EC" id="2.10.1.1" evidence="2"/>
<dbReference type="InterPro" id="IPR036425">
    <property type="entry name" value="MoaB/Mog-like_dom_sf"/>
</dbReference>
<dbReference type="Proteomes" id="UP000530660">
    <property type="component" value="Unassembled WGS sequence"/>
</dbReference>
<name>A0A7J7IM74_9RHOD</name>
<dbReference type="PROSITE" id="PS01078">
    <property type="entry name" value="MOCF_BIOSYNTHESIS_1"/>
    <property type="match status" value="1"/>
</dbReference>
<evidence type="ECO:0000313" key="6">
    <source>
        <dbReference type="Proteomes" id="UP000530660"/>
    </source>
</evidence>
<feature type="domain" description="MoaB/Mog" evidence="4">
    <location>
        <begin position="68"/>
        <end position="244"/>
    </location>
</feature>
<reference evidence="5 6" key="1">
    <citation type="journal article" date="2020" name="J. Phycol.">
        <title>Comparative genome analysis reveals Cyanidiococcus gen. nov., a new extremophilic red algal genus sister to Cyanidioschyzon (Cyanidioschyzonaceae, Rhodophyta).</title>
        <authorList>
            <person name="Liu S.-L."/>
            <person name="Chiang Y.-R."/>
            <person name="Yoon H.S."/>
            <person name="Fu H.-Y."/>
        </authorList>
    </citation>
    <scope>NUCLEOTIDE SEQUENCE [LARGE SCALE GENOMIC DNA]</scope>
    <source>
        <strain evidence="5 6">THAL066</strain>
    </source>
</reference>
<dbReference type="Gene3D" id="3.40.980.10">
    <property type="entry name" value="MoaB/Mog-like domain"/>
    <property type="match status" value="1"/>
</dbReference>
<keyword evidence="6" id="KW-1185">Reference proteome</keyword>